<evidence type="ECO:0000313" key="2">
    <source>
        <dbReference type="EMBL" id="SVC06998.1"/>
    </source>
</evidence>
<feature type="transmembrane region" description="Helical" evidence="1">
    <location>
        <begin position="36"/>
        <end position="60"/>
    </location>
</feature>
<gene>
    <name evidence="2" type="ORF">METZ01_LOCUS259852</name>
</gene>
<keyword evidence="1" id="KW-0472">Membrane</keyword>
<proteinExistence type="predicted"/>
<feature type="transmembrane region" description="Helical" evidence="1">
    <location>
        <begin position="6"/>
        <end position="24"/>
    </location>
</feature>
<feature type="non-terminal residue" evidence="2">
    <location>
        <position position="184"/>
    </location>
</feature>
<evidence type="ECO:0008006" key="3">
    <source>
        <dbReference type="Google" id="ProtNLM"/>
    </source>
</evidence>
<evidence type="ECO:0000256" key="1">
    <source>
        <dbReference type="SAM" id="Phobius"/>
    </source>
</evidence>
<organism evidence="2">
    <name type="scientific">marine metagenome</name>
    <dbReference type="NCBI Taxonomy" id="408172"/>
    <lineage>
        <taxon>unclassified sequences</taxon>
        <taxon>metagenomes</taxon>
        <taxon>ecological metagenomes</taxon>
    </lineage>
</organism>
<reference evidence="2" key="1">
    <citation type="submission" date="2018-05" db="EMBL/GenBank/DDBJ databases">
        <authorList>
            <person name="Lanie J.A."/>
            <person name="Ng W.-L."/>
            <person name="Kazmierczak K.M."/>
            <person name="Andrzejewski T.M."/>
            <person name="Davidsen T.M."/>
            <person name="Wayne K.J."/>
            <person name="Tettelin H."/>
            <person name="Glass J.I."/>
            <person name="Rusch D."/>
            <person name="Podicherti R."/>
            <person name="Tsui H.-C.T."/>
            <person name="Winkler M.E."/>
        </authorList>
    </citation>
    <scope>NUCLEOTIDE SEQUENCE</scope>
</reference>
<keyword evidence="1" id="KW-0812">Transmembrane</keyword>
<sequence length="184" mass="20346">MSWVELVGYSASVLVAASFMLANIKALRMVNLAGALMFTIYGILVSAYPVVAINGFIALVNIRYLVRIEKKSEEAFTLITTDSNDAFAKRFIGFYGPDIRTFFPDFSRGFADPLTCHVVLRDMVPAGIFIHRAAEGRSIDVLVDYVVPAYRDYLNASFLYGALQDWLSVQGVDTMSTSSHVAVH</sequence>
<protein>
    <recommendedName>
        <fullName evidence="3">YgjV family protein</fullName>
    </recommendedName>
</protein>
<accession>A0A382J5C5</accession>
<dbReference type="AlphaFoldDB" id="A0A382J5C5"/>
<name>A0A382J5C5_9ZZZZ</name>
<dbReference type="EMBL" id="UINC01071803">
    <property type="protein sequence ID" value="SVC06998.1"/>
    <property type="molecule type" value="Genomic_DNA"/>
</dbReference>
<keyword evidence="1" id="KW-1133">Transmembrane helix</keyword>